<dbReference type="Pfam" id="PF12627">
    <property type="entry name" value="PolyA_pol_RNAbd"/>
    <property type="match status" value="1"/>
</dbReference>
<dbReference type="CDD" id="cd05398">
    <property type="entry name" value="NT_ClassII-CCAase"/>
    <property type="match status" value="1"/>
</dbReference>
<keyword evidence="3" id="KW-0819">tRNA processing</keyword>
<dbReference type="AlphaFoldDB" id="A0A919XDV1"/>
<keyword evidence="14" id="KW-1185">Reference proteome</keyword>
<dbReference type="GO" id="GO:0008033">
    <property type="term" value="P:tRNA processing"/>
    <property type="evidence" value="ECO:0007669"/>
    <property type="project" value="UniProtKB-KW"/>
</dbReference>
<evidence type="ECO:0000256" key="4">
    <source>
        <dbReference type="ARBA" id="ARBA00022695"/>
    </source>
</evidence>
<keyword evidence="5" id="KW-0479">Metal-binding</keyword>
<dbReference type="GO" id="GO:0000166">
    <property type="term" value="F:nucleotide binding"/>
    <property type="evidence" value="ECO:0007669"/>
    <property type="project" value="UniProtKB-KW"/>
</dbReference>
<keyword evidence="6" id="KW-0547">Nucleotide-binding</keyword>
<evidence type="ECO:0000259" key="12">
    <source>
        <dbReference type="Pfam" id="PF13735"/>
    </source>
</evidence>
<accession>A0A919XDV1</accession>
<evidence type="ECO:0000313" key="13">
    <source>
        <dbReference type="EMBL" id="GIO30906.1"/>
    </source>
</evidence>
<dbReference type="Gene3D" id="1.10.246.80">
    <property type="match status" value="1"/>
</dbReference>
<dbReference type="GO" id="GO:0000049">
    <property type="term" value="F:tRNA binding"/>
    <property type="evidence" value="ECO:0007669"/>
    <property type="project" value="TreeGrafter"/>
</dbReference>
<dbReference type="SUPFAM" id="SSF81301">
    <property type="entry name" value="Nucleotidyltransferase"/>
    <property type="match status" value="1"/>
</dbReference>
<dbReference type="Pfam" id="PF01743">
    <property type="entry name" value="PolyA_pol"/>
    <property type="match status" value="1"/>
</dbReference>
<name>A0A919XDV1_9BACL</name>
<dbReference type="Gene3D" id="3.30.460.10">
    <property type="entry name" value="Beta Polymerase, domain 2"/>
    <property type="match status" value="1"/>
</dbReference>
<dbReference type="PANTHER" id="PTHR46173:SF1">
    <property type="entry name" value="CCA TRNA NUCLEOTIDYLTRANSFERASE 1, MITOCHONDRIAL"/>
    <property type="match status" value="1"/>
</dbReference>
<dbReference type="InterPro" id="IPR002646">
    <property type="entry name" value="PolA_pol_head_dom"/>
</dbReference>
<dbReference type="InterPro" id="IPR032828">
    <property type="entry name" value="PolyA_RNA-bd"/>
</dbReference>
<dbReference type="InterPro" id="IPR050264">
    <property type="entry name" value="Bact_CCA-adding_enz_type3_sf"/>
</dbReference>
<feature type="domain" description="CCA-adding enzyme C-terminal" evidence="12">
    <location>
        <begin position="256"/>
        <end position="412"/>
    </location>
</feature>
<dbReference type="Proteomes" id="UP000679779">
    <property type="component" value="Unassembled WGS sequence"/>
</dbReference>
<comment type="cofactor">
    <cofactor evidence="1">
        <name>Mg(2+)</name>
        <dbReference type="ChEBI" id="CHEBI:18420"/>
    </cofactor>
</comment>
<evidence type="ECO:0000259" key="10">
    <source>
        <dbReference type="Pfam" id="PF01743"/>
    </source>
</evidence>
<comment type="caution">
    <text evidence="13">The sequence shown here is derived from an EMBL/GenBank/DDBJ whole genome shotgun (WGS) entry which is preliminary data.</text>
</comment>
<dbReference type="EMBL" id="BORQ01000002">
    <property type="protein sequence ID" value="GIO30906.1"/>
    <property type="molecule type" value="Genomic_DNA"/>
</dbReference>
<keyword evidence="4" id="KW-0548">Nucleotidyltransferase</keyword>
<dbReference type="PANTHER" id="PTHR46173">
    <property type="entry name" value="CCA TRNA NUCLEOTIDYLTRANSFERASE 1, MITOCHONDRIAL"/>
    <property type="match status" value="1"/>
</dbReference>
<keyword evidence="8 9" id="KW-0694">RNA-binding</keyword>
<dbReference type="GO" id="GO:0046872">
    <property type="term" value="F:metal ion binding"/>
    <property type="evidence" value="ECO:0007669"/>
    <property type="project" value="UniProtKB-KW"/>
</dbReference>
<proteinExistence type="inferred from homology"/>
<evidence type="ECO:0000256" key="8">
    <source>
        <dbReference type="ARBA" id="ARBA00022884"/>
    </source>
</evidence>
<evidence type="ECO:0000256" key="2">
    <source>
        <dbReference type="ARBA" id="ARBA00022679"/>
    </source>
</evidence>
<dbReference type="Gene3D" id="1.10.3090.10">
    <property type="entry name" value="cca-adding enzyme, domain 2"/>
    <property type="match status" value="1"/>
</dbReference>
<evidence type="ECO:0000259" key="11">
    <source>
        <dbReference type="Pfam" id="PF12627"/>
    </source>
</evidence>
<dbReference type="NCBIfam" id="NF009814">
    <property type="entry name" value="PRK13299.1"/>
    <property type="match status" value="1"/>
</dbReference>
<dbReference type="InterPro" id="IPR043519">
    <property type="entry name" value="NT_sf"/>
</dbReference>
<dbReference type="SUPFAM" id="SSF81891">
    <property type="entry name" value="Poly A polymerase C-terminal region-like"/>
    <property type="match status" value="1"/>
</dbReference>
<keyword evidence="7" id="KW-0460">Magnesium</keyword>
<feature type="domain" description="tRNA nucleotidyltransferase/poly(A) polymerase RNA and SrmB- binding" evidence="11">
    <location>
        <begin position="176"/>
        <end position="227"/>
    </location>
</feature>
<evidence type="ECO:0000256" key="6">
    <source>
        <dbReference type="ARBA" id="ARBA00022741"/>
    </source>
</evidence>
<gene>
    <name evidence="13" type="primary">cca</name>
    <name evidence="13" type="ORF">J2TS6_20470</name>
</gene>
<evidence type="ECO:0000256" key="7">
    <source>
        <dbReference type="ARBA" id="ARBA00022842"/>
    </source>
</evidence>
<protein>
    <submittedName>
        <fullName evidence="13">CCA-adding enzyme</fullName>
    </submittedName>
</protein>
<dbReference type="Pfam" id="PF13735">
    <property type="entry name" value="tRNA_NucTran2_2"/>
    <property type="match status" value="1"/>
</dbReference>
<evidence type="ECO:0000256" key="5">
    <source>
        <dbReference type="ARBA" id="ARBA00022723"/>
    </source>
</evidence>
<sequence>MVRWKQADAAMARQGEEVVSRLLEHGYEAYWVGGCVRDELMGRPVDDMDITTSALPEEVQTVFERTVPTGIQHGTVTVLSGNYAFEVTTYRVEGAYEKHRRPAEVAFVRDLKEDLKRRDFTINAIARDLDGNVVDPFHGKEDLNRRVIRCVGDAKTRFQEDALRMVRCIRFASVFGFGIAYRTWRGLFEERENIRHVAMERFRVELEKMMAGSKPSRGLGLLYRSKLPAYAKAPFPHASEPGWIGLIDEIPPGRVTVRWAFLLLACGLSADEANAHLRDWTFPNAMREQIVGILNVGEAVKAIGDTLELRLGWIRIVLRFGRESSEAWLQLADTLSSGGAANDYPIGVIQNGRTWTEEMAVYRMSELAVTGKDLLAASGRKGGPWMGEILNDLLLRVASRALPNDKNRLIEEAKQVISTDE</sequence>
<evidence type="ECO:0000256" key="3">
    <source>
        <dbReference type="ARBA" id="ARBA00022694"/>
    </source>
</evidence>
<keyword evidence="2 9" id="KW-0808">Transferase</keyword>
<evidence type="ECO:0000256" key="1">
    <source>
        <dbReference type="ARBA" id="ARBA00001946"/>
    </source>
</evidence>
<reference evidence="13" key="1">
    <citation type="submission" date="2021-03" db="EMBL/GenBank/DDBJ databases">
        <title>Antimicrobial resistance genes in bacteria isolated from Japanese honey, and their potential for conferring macrolide and lincosamide resistance in the American foulbrood pathogen Paenibacillus larvae.</title>
        <authorList>
            <person name="Okamoto M."/>
            <person name="Kumagai M."/>
            <person name="Kanamori H."/>
            <person name="Takamatsu D."/>
        </authorList>
    </citation>
    <scope>NUCLEOTIDE SEQUENCE</scope>
    <source>
        <strain evidence="13">J2TS6</strain>
    </source>
</reference>
<comment type="similarity">
    <text evidence="9">Belongs to the tRNA nucleotidyltransferase/poly(A) polymerase family.</text>
</comment>
<organism evidence="13 14">
    <name type="scientific">Paenibacillus albilobatus</name>
    <dbReference type="NCBI Taxonomy" id="2716884"/>
    <lineage>
        <taxon>Bacteria</taxon>
        <taxon>Bacillati</taxon>
        <taxon>Bacillota</taxon>
        <taxon>Bacilli</taxon>
        <taxon>Bacillales</taxon>
        <taxon>Paenibacillaceae</taxon>
        <taxon>Paenibacillus</taxon>
    </lineage>
</organism>
<evidence type="ECO:0000313" key="14">
    <source>
        <dbReference type="Proteomes" id="UP000679779"/>
    </source>
</evidence>
<feature type="domain" description="Poly A polymerase head" evidence="10">
    <location>
        <begin position="29"/>
        <end position="149"/>
    </location>
</feature>
<dbReference type="GO" id="GO:0016779">
    <property type="term" value="F:nucleotidyltransferase activity"/>
    <property type="evidence" value="ECO:0007669"/>
    <property type="project" value="UniProtKB-KW"/>
</dbReference>
<evidence type="ECO:0000256" key="9">
    <source>
        <dbReference type="RuleBase" id="RU003953"/>
    </source>
</evidence>
<dbReference type="InterPro" id="IPR032810">
    <property type="entry name" value="CCA-adding_enz_C"/>
</dbReference>